<keyword evidence="1" id="KW-0812">Transmembrane</keyword>
<accession>A0A2S5KK44</accession>
<dbReference type="EMBL" id="PRLP01000106">
    <property type="protein sequence ID" value="PPC75214.1"/>
    <property type="molecule type" value="Genomic_DNA"/>
</dbReference>
<dbReference type="OrthoDB" id="5293040at2"/>
<dbReference type="Pfam" id="PF00563">
    <property type="entry name" value="EAL"/>
    <property type="match status" value="1"/>
</dbReference>
<dbReference type="InterPro" id="IPR043128">
    <property type="entry name" value="Rev_trsase/Diguanyl_cyclase"/>
</dbReference>
<dbReference type="SUPFAM" id="SSF55073">
    <property type="entry name" value="Nucleotide cyclase"/>
    <property type="match status" value="1"/>
</dbReference>
<dbReference type="InterPro" id="IPR029787">
    <property type="entry name" value="Nucleotide_cyclase"/>
</dbReference>
<dbReference type="CDD" id="cd06225">
    <property type="entry name" value="HAMP"/>
    <property type="match status" value="1"/>
</dbReference>
<dbReference type="GO" id="GO:0071111">
    <property type="term" value="F:cyclic-guanylate-specific phosphodiesterase activity"/>
    <property type="evidence" value="ECO:0007669"/>
    <property type="project" value="InterPro"/>
</dbReference>
<dbReference type="CDD" id="cd01949">
    <property type="entry name" value="GGDEF"/>
    <property type="match status" value="1"/>
</dbReference>
<dbReference type="InterPro" id="IPR029151">
    <property type="entry name" value="Sensor-like_sf"/>
</dbReference>
<dbReference type="InterPro" id="IPR003660">
    <property type="entry name" value="HAMP_dom"/>
</dbReference>
<feature type="domain" description="HAMP" evidence="3">
    <location>
        <begin position="294"/>
        <end position="345"/>
    </location>
</feature>
<dbReference type="InterPro" id="IPR001633">
    <property type="entry name" value="EAL_dom"/>
</dbReference>
<dbReference type="SMART" id="SM00304">
    <property type="entry name" value="HAMP"/>
    <property type="match status" value="1"/>
</dbReference>
<evidence type="ECO:0000259" key="2">
    <source>
        <dbReference type="PROSITE" id="PS50883"/>
    </source>
</evidence>
<dbReference type="Gene3D" id="6.10.340.10">
    <property type="match status" value="1"/>
</dbReference>
<dbReference type="Gene3D" id="3.30.70.270">
    <property type="match status" value="1"/>
</dbReference>
<reference evidence="5 6" key="1">
    <citation type="submission" date="2018-02" db="EMBL/GenBank/DDBJ databases">
        <title>novel marine gammaproteobacteria from coastal saline agro ecosystem.</title>
        <authorList>
            <person name="Krishnan R."/>
            <person name="Ramesh Kumar N."/>
        </authorList>
    </citation>
    <scope>NUCLEOTIDE SEQUENCE [LARGE SCALE GENOMIC DNA]</scope>
    <source>
        <strain evidence="5 6">228</strain>
    </source>
</reference>
<feature type="transmembrane region" description="Helical" evidence="1">
    <location>
        <begin position="274"/>
        <end position="292"/>
    </location>
</feature>
<sequence>MFASFRSRLIILILLILTLTQVLTAVYTLSAMSHRIQDEGQQRLRVGNRVFDNAIRSNGEQLLKAMRILTADFAFKQTVMMHERETTESVLRNHAGRIGADLVFLMDLDGKITAASDDQLQVGQPFPISDVIEHARDKGQTIDVLVVNGKVYEVVVVPLQAPQRIAWVGMGFPLNNLLADQISGIANVDISFIGYDEGKQLLMASTLPYDVAQRVEQEIDTQRPPINQIFPAADGRYASIMLPLATAGNEPVFALLHLDGQPLQAEYDQLRDKLLLVFVLTVLVGIGVAWPVSRSVSRPVQELAQYAEAIGRGDTALAPAEGKGEMAMLNRTLQQMQENIRSREQQLTFQSSHDDLTGLLNRTAMVRELGGLLQQTVISSGTLLQLCIRDFKQINNVLGYHNGDRVLQCFAERLNSLPLHTVARIGGDEFLLISEGELNEEQICQLLEPLSRSLDIDGTRISLRTAAGAVYFPAQGTNVNVLGRRSDIALNLAKHDNLPLFIYHQGLDESHRRELQLIQDLRPALDNGDIFLVYQPKVSLAAGTCQHAEALIRWQHAELGFVPPDEFIRLAEHSGNISMISRWVVRTALAQAGVWWQQGIRMRVAVNLSIHDLSEPSFMRELAETLHEHPEAAQYLSFEVTESMVMSDAEQVIKALQQLRDMGFSLAIDDFGTGHSSLAYLKRLPVDELKIDKAFVQNVNNDAKDAMIVSAAIQLGHAMNMKITAEGVETAEGVTALKQLGCDVVQGYYFSRPIRAADFEQWLEKPIQVA</sequence>
<proteinExistence type="predicted"/>
<dbReference type="SMART" id="SM00267">
    <property type="entry name" value="GGDEF"/>
    <property type="match status" value="1"/>
</dbReference>
<dbReference type="InterPro" id="IPR000160">
    <property type="entry name" value="GGDEF_dom"/>
</dbReference>
<dbReference type="Gene3D" id="3.20.20.450">
    <property type="entry name" value="EAL domain"/>
    <property type="match status" value="1"/>
</dbReference>
<dbReference type="AlphaFoldDB" id="A0A2S5KK44"/>
<dbReference type="SMART" id="SM00052">
    <property type="entry name" value="EAL"/>
    <property type="match status" value="1"/>
</dbReference>
<dbReference type="SUPFAM" id="SSF103190">
    <property type="entry name" value="Sensory domain-like"/>
    <property type="match status" value="1"/>
</dbReference>
<dbReference type="GO" id="GO:0007165">
    <property type="term" value="P:signal transduction"/>
    <property type="evidence" value="ECO:0007669"/>
    <property type="project" value="InterPro"/>
</dbReference>
<dbReference type="SUPFAM" id="SSF141868">
    <property type="entry name" value="EAL domain-like"/>
    <property type="match status" value="1"/>
</dbReference>
<dbReference type="Pfam" id="PF14827">
    <property type="entry name" value="dCache_3"/>
    <property type="match status" value="1"/>
</dbReference>
<evidence type="ECO:0000256" key="1">
    <source>
        <dbReference type="SAM" id="Phobius"/>
    </source>
</evidence>
<dbReference type="PROSITE" id="PS50883">
    <property type="entry name" value="EAL"/>
    <property type="match status" value="1"/>
</dbReference>
<evidence type="ECO:0000259" key="3">
    <source>
        <dbReference type="PROSITE" id="PS50885"/>
    </source>
</evidence>
<dbReference type="PANTHER" id="PTHR33121:SF71">
    <property type="entry name" value="OXYGEN SENSOR PROTEIN DOSP"/>
    <property type="match status" value="1"/>
</dbReference>
<dbReference type="PROSITE" id="PS50887">
    <property type="entry name" value="GGDEF"/>
    <property type="match status" value="1"/>
</dbReference>
<name>A0A2S5KK44_9PROT</name>
<gene>
    <name evidence="5" type="ORF">C4K68_21490</name>
</gene>
<comment type="caution">
    <text evidence="5">The sequence shown here is derived from an EMBL/GenBank/DDBJ whole genome shotgun (WGS) entry which is preliminary data.</text>
</comment>
<dbReference type="InterPro" id="IPR050706">
    <property type="entry name" value="Cyclic-di-GMP_PDE-like"/>
</dbReference>
<dbReference type="InterPro" id="IPR029150">
    <property type="entry name" value="dCache_3"/>
</dbReference>
<dbReference type="PROSITE" id="PS50885">
    <property type="entry name" value="HAMP"/>
    <property type="match status" value="1"/>
</dbReference>
<dbReference type="GO" id="GO:0016020">
    <property type="term" value="C:membrane"/>
    <property type="evidence" value="ECO:0007669"/>
    <property type="project" value="InterPro"/>
</dbReference>
<evidence type="ECO:0000313" key="5">
    <source>
        <dbReference type="EMBL" id="PPC75214.1"/>
    </source>
</evidence>
<organism evidence="5 6">
    <name type="scientific">Proteobacteria bacterium 228</name>
    <dbReference type="NCBI Taxonomy" id="2083153"/>
    <lineage>
        <taxon>Bacteria</taxon>
        <taxon>Pseudomonadati</taxon>
        <taxon>Pseudomonadota</taxon>
    </lineage>
</organism>
<feature type="domain" description="GGDEF" evidence="4">
    <location>
        <begin position="379"/>
        <end position="506"/>
    </location>
</feature>
<dbReference type="CDD" id="cd01948">
    <property type="entry name" value="EAL"/>
    <property type="match status" value="1"/>
</dbReference>
<dbReference type="NCBIfam" id="TIGR00254">
    <property type="entry name" value="GGDEF"/>
    <property type="match status" value="1"/>
</dbReference>
<dbReference type="Proteomes" id="UP000238196">
    <property type="component" value="Unassembled WGS sequence"/>
</dbReference>
<dbReference type="Pfam" id="PF00990">
    <property type="entry name" value="GGDEF"/>
    <property type="match status" value="1"/>
</dbReference>
<dbReference type="InterPro" id="IPR035919">
    <property type="entry name" value="EAL_sf"/>
</dbReference>
<protein>
    <recommendedName>
        <fullName evidence="7">GGDEF domain-containing protein</fullName>
    </recommendedName>
</protein>
<keyword evidence="1" id="KW-0472">Membrane</keyword>
<feature type="domain" description="EAL" evidence="2">
    <location>
        <begin position="514"/>
        <end position="767"/>
    </location>
</feature>
<dbReference type="SUPFAM" id="SSF158472">
    <property type="entry name" value="HAMP domain-like"/>
    <property type="match status" value="1"/>
</dbReference>
<keyword evidence="1" id="KW-1133">Transmembrane helix</keyword>
<evidence type="ECO:0000259" key="4">
    <source>
        <dbReference type="PROSITE" id="PS50887"/>
    </source>
</evidence>
<evidence type="ECO:0008006" key="7">
    <source>
        <dbReference type="Google" id="ProtNLM"/>
    </source>
</evidence>
<dbReference type="PANTHER" id="PTHR33121">
    <property type="entry name" value="CYCLIC DI-GMP PHOSPHODIESTERASE PDEF"/>
    <property type="match status" value="1"/>
</dbReference>
<dbReference type="Pfam" id="PF00672">
    <property type="entry name" value="HAMP"/>
    <property type="match status" value="1"/>
</dbReference>
<evidence type="ECO:0000313" key="6">
    <source>
        <dbReference type="Proteomes" id="UP000238196"/>
    </source>
</evidence>